<keyword evidence="1" id="KW-0732">Signal</keyword>
<dbReference type="RefSeq" id="WP_368375354.1">
    <property type="nucleotide sequence ID" value="NZ_JBFRYB010000001.1"/>
</dbReference>
<dbReference type="EMBL" id="JBFRYB010000001">
    <property type="protein sequence ID" value="MEX1665248.1"/>
    <property type="molecule type" value="Genomic_DNA"/>
</dbReference>
<accession>A0ABV3TW94</accession>
<name>A0ABV3TW94_9GAMM</name>
<feature type="chain" id="PRO_5046397026" evidence="1">
    <location>
        <begin position="23"/>
        <end position="177"/>
    </location>
</feature>
<proteinExistence type="predicted"/>
<comment type="caution">
    <text evidence="2">The sequence shown here is derived from an EMBL/GenBank/DDBJ whole genome shotgun (WGS) entry which is preliminary data.</text>
</comment>
<sequence>MKKLLAYPLLLGSALLSINALANVAPAWQIDEISKSTGYTTEGENTANHQFGLVKHSNTCSSDELYVSWSSNSSDVWSLAGQTVTMDANFDGVSMSIPLQVVAIRPTAGNSHEVIMGHVFANAELLDLMSHSDAVNMFMPATSDVSHHFAKGNDRFSLAGFNEARAKALSRCNSKSS</sequence>
<keyword evidence="3" id="KW-1185">Reference proteome</keyword>
<evidence type="ECO:0000256" key="1">
    <source>
        <dbReference type="SAM" id="SignalP"/>
    </source>
</evidence>
<protein>
    <submittedName>
        <fullName evidence="2">Uncharacterized protein</fullName>
    </submittedName>
</protein>
<feature type="signal peptide" evidence="1">
    <location>
        <begin position="1"/>
        <end position="22"/>
    </location>
</feature>
<reference evidence="2 3" key="1">
    <citation type="journal article" date="2011" name="Int. J. Syst. Evol. Microbiol.">
        <title>Zhongshania antarctica gen. nov., sp. nov. and Zhongshania guokunii sp. nov., gammaproteobacteria respectively isolated from coastal attached (fast) ice and surface seawater of the Antarctic.</title>
        <authorList>
            <person name="Li H.J."/>
            <person name="Zhang X.Y."/>
            <person name="Chen C.X."/>
            <person name="Zhang Y.J."/>
            <person name="Gao Z.M."/>
            <person name="Yu Y."/>
            <person name="Chen X.L."/>
            <person name="Chen B."/>
            <person name="Zhang Y.Z."/>
        </authorList>
    </citation>
    <scope>NUCLEOTIDE SEQUENCE [LARGE SCALE GENOMIC DNA]</scope>
    <source>
        <strain evidence="2 3">R06B22</strain>
    </source>
</reference>
<organism evidence="2 3">
    <name type="scientific">Zhongshania arctica</name>
    <dbReference type="NCBI Taxonomy" id="3238302"/>
    <lineage>
        <taxon>Bacteria</taxon>
        <taxon>Pseudomonadati</taxon>
        <taxon>Pseudomonadota</taxon>
        <taxon>Gammaproteobacteria</taxon>
        <taxon>Cellvibrionales</taxon>
        <taxon>Spongiibacteraceae</taxon>
        <taxon>Zhongshania</taxon>
    </lineage>
</organism>
<gene>
    <name evidence="2" type="ORF">AB4875_07090</name>
</gene>
<evidence type="ECO:0000313" key="3">
    <source>
        <dbReference type="Proteomes" id="UP001557484"/>
    </source>
</evidence>
<dbReference type="Proteomes" id="UP001557484">
    <property type="component" value="Unassembled WGS sequence"/>
</dbReference>
<evidence type="ECO:0000313" key="2">
    <source>
        <dbReference type="EMBL" id="MEX1665248.1"/>
    </source>
</evidence>